<dbReference type="SUPFAM" id="SSF47781">
    <property type="entry name" value="RuvA domain 2-like"/>
    <property type="match status" value="1"/>
</dbReference>
<evidence type="ECO:0000259" key="1">
    <source>
        <dbReference type="SMART" id="SM00891"/>
    </source>
</evidence>
<dbReference type="GO" id="GO:0003677">
    <property type="term" value="F:DNA binding"/>
    <property type="evidence" value="ECO:0007669"/>
    <property type="project" value="InterPro"/>
</dbReference>
<dbReference type="SUPFAM" id="SSF52980">
    <property type="entry name" value="Restriction endonuclease-like"/>
    <property type="match status" value="1"/>
</dbReference>
<evidence type="ECO:0000313" key="2">
    <source>
        <dbReference type="EMBL" id="KKL81841.1"/>
    </source>
</evidence>
<accession>A0A0F9FU92</accession>
<comment type="caution">
    <text evidence="2">The sequence shown here is derived from an EMBL/GenBank/DDBJ whole genome shotgun (WGS) entry which is preliminary data.</text>
</comment>
<organism evidence="2">
    <name type="scientific">marine sediment metagenome</name>
    <dbReference type="NCBI Taxonomy" id="412755"/>
    <lineage>
        <taxon>unclassified sequences</taxon>
        <taxon>metagenomes</taxon>
        <taxon>ecological metagenomes</taxon>
    </lineage>
</organism>
<reference evidence="2" key="1">
    <citation type="journal article" date="2015" name="Nature">
        <title>Complex archaea that bridge the gap between prokaryotes and eukaryotes.</title>
        <authorList>
            <person name="Spang A."/>
            <person name="Saw J.H."/>
            <person name="Jorgensen S.L."/>
            <person name="Zaremba-Niedzwiedzka K."/>
            <person name="Martijn J."/>
            <person name="Lind A.E."/>
            <person name="van Eijk R."/>
            <person name="Schleper C."/>
            <person name="Guy L."/>
            <person name="Ettema T.J."/>
        </authorList>
    </citation>
    <scope>NUCLEOTIDE SEQUENCE</scope>
</reference>
<dbReference type="InterPro" id="IPR011335">
    <property type="entry name" value="Restrct_endonuc-II-like"/>
</dbReference>
<dbReference type="AlphaFoldDB" id="A0A0F9FU92"/>
<sequence>MLTIDRREDLKHPEFAKGLESAKIPVRIDTLAEADFAFLNLSKEPIGIERMSVSNYVQKLMDGELEAQLRRCAESYFTTYVLIEGVYTPSKGRLVTHRSTRRGFYPTKTYDRISYNVVVSSLVRLASMGFVLLHTANPDATIYMVEAVYIHHHKREADHTLFAKLRPPKIPVKLSANPAVPKLLALCPRLNEKAAIRLINQYGTIWEILHRPDKELLEIEGFGKIALAKLKDSVGIE</sequence>
<dbReference type="GO" id="GO:0006259">
    <property type="term" value="P:DNA metabolic process"/>
    <property type="evidence" value="ECO:0007669"/>
    <property type="project" value="UniProtKB-ARBA"/>
</dbReference>
<dbReference type="InterPro" id="IPR006166">
    <property type="entry name" value="ERCC4_domain"/>
</dbReference>
<dbReference type="GO" id="GO:0004518">
    <property type="term" value="F:nuclease activity"/>
    <property type="evidence" value="ECO:0007669"/>
    <property type="project" value="InterPro"/>
</dbReference>
<protein>
    <recommendedName>
        <fullName evidence="1">ERCC4 domain-containing protein</fullName>
    </recommendedName>
</protein>
<dbReference type="InterPro" id="IPR010994">
    <property type="entry name" value="RuvA_2-like"/>
</dbReference>
<gene>
    <name evidence="2" type="ORF">LCGC14_1990720</name>
</gene>
<name>A0A0F9FU92_9ZZZZ</name>
<dbReference type="EMBL" id="LAZR01022447">
    <property type="protein sequence ID" value="KKL81841.1"/>
    <property type="molecule type" value="Genomic_DNA"/>
</dbReference>
<proteinExistence type="predicted"/>
<dbReference type="Pfam" id="PF02732">
    <property type="entry name" value="ERCC4"/>
    <property type="match status" value="1"/>
</dbReference>
<dbReference type="Gene3D" id="3.40.50.10130">
    <property type="match status" value="1"/>
</dbReference>
<dbReference type="SMART" id="SM00891">
    <property type="entry name" value="ERCC4"/>
    <property type="match status" value="1"/>
</dbReference>
<feature type="domain" description="ERCC4" evidence="1">
    <location>
        <begin position="1"/>
        <end position="87"/>
    </location>
</feature>